<comment type="caution">
    <text evidence="4">The sequence shown here is derived from an EMBL/GenBank/DDBJ whole genome shotgun (WGS) entry which is preliminary data.</text>
</comment>
<evidence type="ECO:0000256" key="1">
    <source>
        <dbReference type="SAM" id="MobiDB-lite"/>
    </source>
</evidence>
<dbReference type="EMBL" id="CAJZAI010000010">
    <property type="protein sequence ID" value="CAG9179323.1"/>
    <property type="molecule type" value="Genomic_DNA"/>
</dbReference>
<keyword evidence="5" id="KW-1185">Reference proteome</keyword>
<dbReference type="Pfam" id="PF11678">
    <property type="entry name" value="Tle3_C"/>
    <property type="match status" value="1"/>
</dbReference>
<accession>A0ABN7Z007</accession>
<gene>
    <name evidence="4" type="ORF">LMG23992_03975</name>
</gene>
<name>A0ABN7Z007_9BURK</name>
<dbReference type="Proteomes" id="UP000727654">
    <property type="component" value="Unassembled WGS sequence"/>
</dbReference>
<reference evidence="4 5" key="1">
    <citation type="submission" date="2021-08" db="EMBL/GenBank/DDBJ databases">
        <authorList>
            <person name="Peeters C."/>
        </authorList>
    </citation>
    <scope>NUCLEOTIDE SEQUENCE [LARGE SCALE GENOMIC DNA]</scope>
    <source>
        <strain evidence="4 5">LMG 23992</strain>
    </source>
</reference>
<proteinExistence type="predicted"/>
<evidence type="ECO:0008006" key="6">
    <source>
        <dbReference type="Google" id="ProtNLM"/>
    </source>
</evidence>
<organism evidence="4 5">
    <name type="scientific">Cupriavidus laharis</name>
    <dbReference type="NCBI Taxonomy" id="151654"/>
    <lineage>
        <taxon>Bacteria</taxon>
        <taxon>Pseudomonadati</taxon>
        <taxon>Pseudomonadota</taxon>
        <taxon>Betaproteobacteria</taxon>
        <taxon>Burkholderiales</taxon>
        <taxon>Burkholderiaceae</taxon>
        <taxon>Cupriavidus</taxon>
    </lineage>
</organism>
<evidence type="ECO:0000313" key="5">
    <source>
        <dbReference type="Proteomes" id="UP000727654"/>
    </source>
</evidence>
<feature type="domain" description="T6SS Tle3 phospholipase effector alpha/beta" evidence="3">
    <location>
        <begin position="30"/>
        <end position="367"/>
    </location>
</feature>
<feature type="domain" description="Antibacterial effector protein Tle3 C-terminal" evidence="2">
    <location>
        <begin position="640"/>
        <end position="698"/>
    </location>
</feature>
<dbReference type="InterPro" id="IPR056221">
    <property type="entry name" value="Tle3_ab_dom"/>
</dbReference>
<sequence length="754" mass="83086">MDTGPLYGPCAEALTLPGCPRTDVDYPAPLPGIVIFVHGVNSNGEWFDDAERGLCAGLNTRMQRNDNQVFRVEGSGQLRPASYQGELTDDGFIRRDVKAFNFIKEAGYSPVIRFRWGYKAADDEVSSVGGAILLDEANAWGGGPFANGCSALPDMFGNGVDTGLFLGLGVQHMNASDRMIYSCPGRYYQAFAAWRLAKLVARVREMHRGLFDGKDCPVTLVCHSQGNMIGIGSAFFGANHPDLGGLGVADTYVLANAPYSVRGNRMDNASQFQWSVFKGRVRQEARFETLKTFFDIVRQFQPEARHASDDEVNQLAWNFAPQNGDAPRKTADDRKDHDTRGHVFLYCNPHDRVISVTTVEGMGWLGLSQDDVKRTGADGLLYQRVWAQTKPGEPFKVGADYGSGNSYDYWTQTIGTSSENGQFWEPPSDRASLQIREIWRDERKSVPGQVLATGAGLLFQLILTVDRSMGGNLSDTSASPDQHWAVPLNAPKVPCGGIEPKARYLARGNGQLREGETYSSEDSPWILGPFNRHKESASDSLNPNRADAGSDDPYASHRSSGRGDAATEAAMRYDQNAGVRQEARRVLYDEHGKANSGVPFTENDVRKMNADHYREIRGTDFGEFEQATRMGLLAKGVDQQATNHSTILTNPAHGEHVLAYDVDVGICHFNDEHMNQLRRMADWRWCQPDKTAGNQMDKEFEYYSEATFDGNKLAEHARFSEAMGALTPLKINGERNALPFQASNGAGNNGAQIA</sequence>
<evidence type="ECO:0000313" key="4">
    <source>
        <dbReference type="EMBL" id="CAG9179323.1"/>
    </source>
</evidence>
<feature type="region of interest" description="Disordered" evidence="1">
    <location>
        <begin position="512"/>
        <end position="566"/>
    </location>
</feature>
<dbReference type="Pfam" id="PF24322">
    <property type="entry name" value="Tle3"/>
    <property type="match status" value="1"/>
</dbReference>
<evidence type="ECO:0000259" key="3">
    <source>
        <dbReference type="Pfam" id="PF24322"/>
    </source>
</evidence>
<evidence type="ECO:0000259" key="2">
    <source>
        <dbReference type="Pfam" id="PF11678"/>
    </source>
</evidence>
<dbReference type="InterPro" id="IPR021692">
    <property type="entry name" value="Tle3_C"/>
</dbReference>
<protein>
    <recommendedName>
        <fullName evidence="6">DUF3274 domain-containing protein</fullName>
    </recommendedName>
</protein>
<dbReference type="RefSeq" id="WP_224081494.1">
    <property type="nucleotide sequence ID" value="NZ_CAJZAI010000010.1"/>
</dbReference>